<evidence type="ECO:0000256" key="1">
    <source>
        <dbReference type="SAM" id="MobiDB-lite"/>
    </source>
</evidence>
<comment type="caution">
    <text evidence="2">The sequence shown here is derived from an EMBL/GenBank/DDBJ whole genome shotgun (WGS) entry which is preliminary data.</text>
</comment>
<accession>A0A016RTM2</accession>
<name>A0A016RTM2_9BILA</name>
<keyword evidence="3" id="KW-1185">Reference proteome</keyword>
<sequence>MSSDSHQYLEKQEKGDDINGMCGWVTVRLSMECVGGSLMSSFLTPPNDGAAQAMDQPALVVDQPVVVKKPILRQAQSKSSASGMGVPINNEDLRLLQQAERLLKEKSAYDNDEPEAVIRVDGQDRKVAWKSIEDNKTARPMEPIQQRHYLPLQHTQGLSEKMNPIKSKMLTARCPVLLHPRKCSSNNLAAKQALQQQAATQPSPQQTPTRRLALKSFQAKPSPIQQSPLKPAASSPAVAGLSPAAAIQSPMSPARPKPQPQSPAIIKQAPQSPAVAKQVPQSPAIAKRAPQSPAVAELTPQSPAVGKRAQQYPTAATQPQSPASTRGPPKLDIAKPAPIQAGLKPRPQQQAPKPKADYTPVSQSPRQPLVKQMPQQAVVKKVPPQTEFKEEKQVLSDFIAF</sequence>
<evidence type="ECO:0000313" key="3">
    <source>
        <dbReference type="Proteomes" id="UP000024635"/>
    </source>
</evidence>
<dbReference type="Proteomes" id="UP000024635">
    <property type="component" value="Unassembled WGS sequence"/>
</dbReference>
<feature type="region of interest" description="Disordered" evidence="1">
    <location>
        <begin position="219"/>
        <end position="384"/>
    </location>
</feature>
<evidence type="ECO:0000313" key="2">
    <source>
        <dbReference type="EMBL" id="EYB81673.1"/>
    </source>
</evidence>
<protein>
    <submittedName>
        <fullName evidence="2">Uncharacterized protein</fullName>
    </submittedName>
</protein>
<organism evidence="2 3">
    <name type="scientific">Ancylostoma ceylanicum</name>
    <dbReference type="NCBI Taxonomy" id="53326"/>
    <lineage>
        <taxon>Eukaryota</taxon>
        <taxon>Metazoa</taxon>
        <taxon>Ecdysozoa</taxon>
        <taxon>Nematoda</taxon>
        <taxon>Chromadorea</taxon>
        <taxon>Rhabditida</taxon>
        <taxon>Rhabditina</taxon>
        <taxon>Rhabditomorpha</taxon>
        <taxon>Strongyloidea</taxon>
        <taxon>Ancylostomatidae</taxon>
        <taxon>Ancylostomatinae</taxon>
        <taxon>Ancylostoma</taxon>
    </lineage>
</organism>
<dbReference type="EMBL" id="JARK01001713">
    <property type="protein sequence ID" value="EYB81673.1"/>
    <property type="molecule type" value="Genomic_DNA"/>
</dbReference>
<feature type="compositionally biased region" description="Low complexity" evidence="1">
    <location>
        <begin position="344"/>
        <end position="353"/>
    </location>
</feature>
<proteinExistence type="predicted"/>
<feature type="compositionally biased region" description="Low complexity" evidence="1">
    <location>
        <begin position="309"/>
        <end position="325"/>
    </location>
</feature>
<gene>
    <name evidence="2" type="primary">Acey_s0377.g269</name>
    <name evidence="2" type="ORF">Y032_0377g269</name>
</gene>
<reference evidence="3" key="1">
    <citation type="journal article" date="2015" name="Nat. Genet.">
        <title>The genome and transcriptome of the zoonotic hookworm Ancylostoma ceylanicum identify infection-specific gene families.</title>
        <authorList>
            <person name="Schwarz E.M."/>
            <person name="Hu Y."/>
            <person name="Antoshechkin I."/>
            <person name="Miller M.M."/>
            <person name="Sternberg P.W."/>
            <person name="Aroian R.V."/>
        </authorList>
    </citation>
    <scope>NUCLEOTIDE SEQUENCE</scope>
    <source>
        <strain evidence="3">HY135</strain>
    </source>
</reference>
<dbReference type="OrthoDB" id="6631160at2759"/>
<dbReference type="AlphaFoldDB" id="A0A016RTM2"/>